<proteinExistence type="predicted"/>
<keyword evidence="2" id="KW-1185">Reference proteome</keyword>
<organism evidence="1 2">
    <name type="scientific">Rhizobium terricola</name>
    <dbReference type="NCBI Taxonomy" id="2728849"/>
    <lineage>
        <taxon>Bacteria</taxon>
        <taxon>Pseudomonadati</taxon>
        <taxon>Pseudomonadota</taxon>
        <taxon>Alphaproteobacteria</taxon>
        <taxon>Hyphomicrobiales</taxon>
        <taxon>Rhizobiaceae</taxon>
        <taxon>Rhizobium/Agrobacterium group</taxon>
        <taxon>Rhizobium</taxon>
    </lineage>
</organism>
<evidence type="ECO:0000313" key="2">
    <source>
        <dbReference type="Proteomes" id="UP000541470"/>
    </source>
</evidence>
<dbReference type="RefSeq" id="WP_169587117.1">
    <property type="nucleotide sequence ID" value="NZ_JABBGK010000001.1"/>
</dbReference>
<gene>
    <name evidence="1" type="ORF">HHL25_02990</name>
</gene>
<reference evidence="1 2" key="1">
    <citation type="submission" date="2020-04" db="EMBL/GenBank/DDBJ databases">
        <title>Rhizobium sp. S-51 isolated from soil.</title>
        <authorList>
            <person name="Dahal R.H."/>
        </authorList>
    </citation>
    <scope>NUCLEOTIDE SEQUENCE [LARGE SCALE GENOMIC DNA]</scope>
    <source>
        <strain evidence="1 2">S-51</strain>
    </source>
</reference>
<dbReference type="AlphaFoldDB" id="A0A7Y0ATF3"/>
<dbReference type="EMBL" id="JABBGK010000001">
    <property type="protein sequence ID" value="NML73085.1"/>
    <property type="molecule type" value="Genomic_DNA"/>
</dbReference>
<dbReference type="Proteomes" id="UP000541470">
    <property type="component" value="Unassembled WGS sequence"/>
</dbReference>
<sequence>MFVQFAKLPDWLRNGILVVASGLIGWFASQYMDYRTSYKDGLGQNYERFDAAATTLQESLIRFADIARGQKSKSDEDVASIQTRLLTAVSAAEDLQRRMKADPEIIERYRSATVDLKHASDTITGPLDAKDLLEAVNLYLVAEKELRDEVLQQQNAFLF</sequence>
<comment type="caution">
    <text evidence="1">The sequence shown here is derived from an EMBL/GenBank/DDBJ whole genome shotgun (WGS) entry which is preliminary data.</text>
</comment>
<evidence type="ECO:0000313" key="1">
    <source>
        <dbReference type="EMBL" id="NML73085.1"/>
    </source>
</evidence>
<accession>A0A7Y0ATF3</accession>
<name>A0A7Y0ATF3_9HYPH</name>
<protein>
    <submittedName>
        <fullName evidence="1">Uncharacterized protein</fullName>
    </submittedName>
</protein>